<dbReference type="KEGG" id="lgi:LOTGIDRAFT_95101"/>
<feature type="compositionally biased region" description="Polar residues" evidence="3">
    <location>
        <begin position="111"/>
        <end position="120"/>
    </location>
</feature>
<dbReference type="SMART" id="SM00993">
    <property type="entry name" value="YL1_C"/>
    <property type="match status" value="1"/>
</dbReference>
<feature type="compositionally biased region" description="Acidic residues" evidence="3">
    <location>
        <begin position="48"/>
        <end position="61"/>
    </location>
</feature>
<feature type="non-terminal residue" evidence="5">
    <location>
        <position position="307"/>
    </location>
</feature>
<dbReference type="OMA" id="TGPTIRY"/>
<dbReference type="InterPro" id="IPR013272">
    <property type="entry name" value="Vps72/YL1_C"/>
</dbReference>
<dbReference type="GO" id="GO:0005634">
    <property type="term" value="C:nucleus"/>
    <property type="evidence" value="ECO:0007669"/>
    <property type="project" value="TreeGrafter"/>
</dbReference>
<organism evidence="5 6">
    <name type="scientific">Lottia gigantea</name>
    <name type="common">Giant owl limpet</name>
    <dbReference type="NCBI Taxonomy" id="225164"/>
    <lineage>
        <taxon>Eukaryota</taxon>
        <taxon>Metazoa</taxon>
        <taxon>Spiralia</taxon>
        <taxon>Lophotrochozoa</taxon>
        <taxon>Mollusca</taxon>
        <taxon>Gastropoda</taxon>
        <taxon>Patellogastropoda</taxon>
        <taxon>Lottioidea</taxon>
        <taxon>Lottiidae</taxon>
        <taxon>Lottia</taxon>
    </lineage>
</organism>
<dbReference type="PANTHER" id="PTHR13275">
    <property type="entry name" value="YL-1 PROTEIN TRANSCRIPTION FACTOR-LIKE 1"/>
    <property type="match status" value="1"/>
</dbReference>
<evidence type="ECO:0000256" key="3">
    <source>
        <dbReference type="SAM" id="MobiDB-lite"/>
    </source>
</evidence>
<keyword evidence="6" id="KW-1185">Reference proteome</keyword>
<dbReference type="PANTHER" id="PTHR13275:SF4">
    <property type="entry name" value="VACUOLAR PROTEIN SORTING-ASSOCIATED PROTEIN 72 HOMOLOG"/>
    <property type="match status" value="1"/>
</dbReference>
<dbReference type="Pfam" id="PF05764">
    <property type="entry name" value="YL1"/>
    <property type="match status" value="1"/>
</dbReference>
<dbReference type="Proteomes" id="UP000030746">
    <property type="component" value="Unassembled WGS sequence"/>
</dbReference>
<dbReference type="InterPro" id="IPR046757">
    <property type="entry name" value="YL1_N"/>
</dbReference>
<feature type="domain" description="Vps72/YL1 C-terminal" evidence="4">
    <location>
        <begin position="269"/>
        <end position="298"/>
    </location>
</feature>
<dbReference type="Pfam" id="PF08265">
    <property type="entry name" value="YL1_C"/>
    <property type="match status" value="1"/>
</dbReference>
<feature type="region of interest" description="Disordered" evidence="3">
    <location>
        <begin position="1"/>
        <end position="158"/>
    </location>
</feature>
<reference evidence="5 6" key="1">
    <citation type="journal article" date="2013" name="Nature">
        <title>Insights into bilaterian evolution from three spiralian genomes.</title>
        <authorList>
            <person name="Simakov O."/>
            <person name="Marletaz F."/>
            <person name="Cho S.J."/>
            <person name="Edsinger-Gonzales E."/>
            <person name="Havlak P."/>
            <person name="Hellsten U."/>
            <person name="Kuo D.H."/>
            <person name="Larsson T."/>
            <person name="Lv J."/>
            <person name="Arendt D."/>
            <person name="Savage R."/>
            <person name="Osoegawa K."/>
            <person name="de Jong P."/>
            <person name="Grimwood J."/>
            <person name="Chapman J.A."/>
            <person name="Shapiro H."/>
            <person name="Aerts A."/>
            <person name="Otillar R.P."/>
            <person name="Terry A.Y."/>
            <person name="Boore J.L."/>
            <person name="Grigoriev I.V."/>
            <person name="Lindberg D.R."/>
            <person name="Seaver E.C."/>
            <person name="Weisblat D.A."/>
            <person name="Putnam N.H."/>
            <person name="Rokhsar D.S."/>
        </authorList>
    </citation>
    <scope>NUCLEOTIDE SEQUENCE [LARGE SCALE GENOMIC DNA]</scope>
</reference>
<dbReference type="CTD" id="20253036"/>
<evidence type="ECO:0000313" key="5">
    <source>
        <dbReference type="EMBL" id="ESO86561.1"/>
    </source>
</evidence>
<dbReference type="HOGENOM" id="CLU_040862_0_0_1"/>
<dbReference type="AlphaFoldDB" id="V3ZZY2"/>
<accession>V3ZZY2</accession>
<gene>
    <name evidence="5" type="ORF">LOTGIDRAFT_95101</name>
</gene>
<sequence length="307" mass="36014">REKRSNAGSKMAKLLNDEEEDEFYQTTYGGFNEEGEDIDYDSNKSDSDDMIDSDFDIDENDEVKSDMEDDEPKKKKTTTGVYKVPKPAKPQEKKSEVKKEKKEPKPKAERSSIQIYQTSPLMERKSRRAATAVKSQATAKREKQREEKSKMMKEMAARKNVPEVRRLTQEELLAEAKRTEKENLKSLENYYKLELEKKKSKIQKQVFKGPIIRYQSVIMPNLEDYEPDIIKLEDMETDDKCSRTFITFTEDHVYHDFFPQKKQKPVQKQICPVTKLPAKYFDPITQTPYATLYAFKCIREAYAQQCE</sequence>
<dbReference type="RefSeq" id="XP_009062794.1">
    <property type="nucleotide sequence ID" value="XM_009064546.1"/>
</dbReference>
<evidence type="ECO:0000256" key="2">
    <source>
        <dbReference type="ARBA" id="ARBA00020000"/>
    </source>
</evidence>
<protein>
    <recommendedName>
        <fullName evidence="2">Vacuolar protein sorting-associated protein 72 homolog</fullName>
    </recommendedName>
</protein>
<feature type="compositionally biased region" description="Basic and acidic residues" evidence="3">
    <location>
        <begin position="139"/>
        <end position="158"/>
    </location>
</feature>
<name>V3ZZY2_LOTGI</name>
<dbReference type="GeneID" id="20253036"/>
<evidence type="ECO:0000313" key="6">
    <source>
        <dbReference type="Proteomes" id="UP000030746"/>
    </source>
</evidence>
<feature type="compositionally biased region" description="Basic and acidic residues" evidence="3">
    <location>
        <begin position="89"/>
        <end position="110"/>
    </location>
</feature>
<dbReference type="OrthoDB" id="78296at2759"/>
<dbReference type="STRING" id="225164.V3ZZY2"/>
<proteinExistence type="inferred from homology"/>
<evidence type="ECO:0000256" key="1">
    <source>
        <dbReference type="ARBA" id="ARBA00006832"/>
    </source>
</evidence>
<evidence type="ECO:0000259" key="4">
    <source>
        <dbReference type="SMART" id="SM00993"/>
    </source>
</evidence>
<dbReference type="EMBL" id="KB203049">
    <property type="protein sequence ID" value="ESO86561.1"/>
    <property type="molecule type" value="Genomic_DNA"/>
</dbReference>
<comment type="similarity">
    <text evidence="1">Belongs to the VPS72/YL1 family.</text>
</comment>
<feature type="non-terminal residue" evidence="5">
    <location>
        <position position="1"/>
    </location>
</feature>